<reference evidence="1 2" key="1">
    <citation type="submission" date="2020-03" db="EMBL/GenBank/DDBJ databases">
        <title>Roseomonas selenitidurans sp. nov. isolated from soil.</title>
        <authorList>
            <person name="Liu H."/>
        </authorList>
    </citation>
    <scope>NUCLEOTIDE SEQUENCE [LARGE SCALE GENOMIC DNA]</scope>
    <source>
        <strain evidence="1 2">JCM 15073</strain>
    </source>
</reference>
<name>A0ABX1ETH6_9PROT</name>
<keyword evidence="2" id="KW-1185">Reference proteome</keyword>
<comment type="caution">
    <text evidence="1">The sequence shown here is derived from an EMBL/GenBank/DDBJ whole genome shotgun (WGS) entry which is preliminary data.</text>
</comment>
<protein>
    <submittedName>
        <fullName evidence="1">Uncharacterized protein</fullName>
    </submittedName>
</protein>
<evidence type="ECO:0000313" key="2">
    <source>
        <dbReference type="Proteomes" id="UP000765160"/>
    </source>
</evidence>
<accession>A0ABX1ETH6</accession>
<sequence>MTMQVYLVEVGCWLGGTSGSAVAVGTGLRSFALAGGAPVPVPGMTLRVERAAAAGTYMTGIVVAASEAGFTMQVQATGGSGTHSDWVCTAGTLRFSSGRGMTTSGADTPPHVRFDPRLRQALEIRRDMFDRGTTGGRSRIEYGELVLANPDGAYDRLLDYGFDARRVTVRVGQEGAPFPAAFPVVLVCTAERIIGEGATLTLRLRTRQAELDRPIQRNRYGGTNSLPDGLDGTPDDLQGRARPLVFGQVANITPLQVNTARLIWQVNDGSVQDIPAVYDGGFALTRGADYADQADMEANPPASGTYRAWLGGGYFALGDSPAGEVTADAVQGASAADRSIARIVAAIVTGPGEIDPGDVVTADIDAMHAAFSAEVCCYVAEDRSIADVLDDLCASGGM</sequence>
<gene>
    <name evidence="1" type="ORF">HB662_01205</name>
</gene>
<evidence type="ECO:0000313" key="1">
    <source>
        <dbReference type="EMBL" id="NKE43377.1"/>
    </source>
</evidence>
<dbReference type="EMBL" id="JAAVTX010000001">
    <property type="protein sequence ID" value="NKE43377.1"/>
    <property type="molecule type" value="Genomic_DNA"/>
</dbReference>
<proteinExistence type="predicted"/>
<dbReference type="RefSeq" id="WP_168046317.1">
    <property type="nucleotide sequence ID" value="NZ_JAATJR010000001.1"/>
</dbReference>
<dbReference type="Proteomes" id="UP000765160">
    <property type="component" value="Unassembled WGS sequence"/>
</dbReference>
<organism evidence="1 2">
    <name type="scientific">Falsiroseomonas frigidaquae</name>
    <dbReference type="NCBI Taxonomy" id="487318"/>
    <lineage>
        <taxon>Bacteria</taxon>
        <taxon>Pseudomonadati</taxon>
        <taxon>Pseudomonadota</taxon>
        <taxon>Alphaproteobacteria</taxon>
        <taxon>Acetobacterales</taxon>
        <taxon>Roseomonadaceae</taxon>
        <taxon>Falsiroseomonas</taxon>
    </lineage>
</organism>